<accession>A0A0C2SDT7</accession>
<dbReference type="AlphaFoldDB" id="A0A0C2SDT7"/>
<dbReference type="HOGENOM" id="CLU_036613_0_0_1"/>
<sequence>MSRVIDITRDKDVERSEEEKANLIRAELLIQEATLQLLDVRFEATGRKARLEKIRRLKEALAVQKRCPVELWERIFELCCDPDSLLDTEADETPKHPLFILMRVCSLWRKVVLDAPKLWRSIRAHNDERGIALAARWLSRAGSIPRSLALVSSGGPLVAFQQLIGQHPFRSLDIKSFSTTENIEVIDFSQIPVESLLPLERLLLNFNHNNTDRTLLASLSLATHSLPNLRRLYVGRGVKMPQFHIPDPFTRWNHLRDLQLYCPLPVSECLSILRHSTSVETCSMCVAGTPFSLPHQANWVARRITLPNLVSLTLNFEHNSDVGDFVDLLTLPNLNSLTLGGDCRTRPFSFTQSTIEQLVERSRIRGLEEMRIHVPISSLHIGSMLQLLPFLRNLIVSRESVLDLETAWSIGAGKLGPRLRELGIHKTIEDLEIDKLLDMFESRERTCWETEDVSRIRHVSFWRSGVDVTVVTRT</sequence>
<organism evidence="1 2">
    <name type="scientific">Amanita muscaria (strain Koide BX008)</name>
    <dbReference type="NCBI Taxonomy" id="946122"/>
    <lineage>
        <taxon>Eukaryota</taxon>
        <taxon>Fungi</taxon>
        <taxon>Dikarya</taxon>
        <taxon>Basidiomycota</taxon>
        <taxon>Agaricomycotina</taxon>
        <taxon>Agaricomycetes</taxon>
        <taxon>Agaricomycetidae</taxon>
        <taxon>Agaricales</taxon>
        <taxon>Pluteineae</taxon>
        <taxon>Amanitaceae</taxon>
        <taxon>Amanita</taxon>
    </lineage>
</organism>
<keyword evidence="2" id="KW-1185">Reference proteome</keyword>
<evidence type="ECO:0000313" key="2">
    <source>
        <dbReference type="Proteomes" id="UP000054549"/>
    </source>
</evidence>
<dbReference type="SUPFAM" id="SSF52047">
    <property type="entry name" value="RNI-like"/>
    <property type="match status" value="1"/>
</dbReference>
<dbReference type="Gene3D" id="3.80.10.10">
    <property type="entry name" value="Ribonuclease Inhibitor"/>
    <property type="match status" value="1"/>
</dbReference>
<name>A0A0C2SDT7_AMAMK</name>
<gene>
    <name evidence="1" type="ORF">M378DRAFT_863946</name>
</gene>
<proteinExistence type="predicted"/>
<reference evidence="1 2" key="1">
    <citation type="submission" date="2014-04" db="EMBL/GenBank/DDBJ databases">
        <title>Evolutionary Origins and Diversification of the Mycorrhizal Mutualists.</title>
        <authorList>
            <consortium name="DOE Joint Genome Institute"/>
            <consortium name="Mycorrhizal Genomics Consortium"/>
            <person name="Kohler A."/>
            <person name="Kuo A."/>
            <person name="Nagy L.G."/>
            <person name="Floudas D."/>
            <person name="Copeland A."/>
            <person name="Barry K.W."/>
            <person name="Cichocki N."/>
            <person name="Veneault-Fourrey C."/>
            <person name="LaButti K."/>
            <person name="Lindquist E.A."/>
            <person name="Lipzen A."/>
            <person name="Lundell T."/>
            <person name="Morin E."/>
            <person name="Murat C."/>
            <person name="Riley R."/>
            <person name="Ohm R."/>
            <person name="Sun H."/>
            <person name="Tunlid A."/>
            <person name="Henrissat B."/>
            <person name="Grigoriev I.V."/>
            <person name="Hibbett D.S."/>
            <person name="Martin F."/>
        </authorList>
    </citation>
    <scope>NUCLEOTIDE SEQUENCE [LARGE SCALE GENOMIC DNA]</scope>
    <source>
        <strain evidence="1 2">Koide BX008</strain>
    </source>
</reference>
<dbReference type="InterPro" id="IPR032675">
    <property type="entry name" value="LRR_dom_sf"/>
</dbReference>
<evidence type="ECO:0000313" key="1">
    <source>
        <dbReference type="EMBL" id="KIL61215.1"/>
    </source>
</evidence>
<dbReference type="InParanoid" id="A0A0C2SDT7"/>
<evidence type="ECO:0008006" key="3">
    <source>
        <dbReference type="Google" id="ProtNLM"/>
    </source>
</evidence>
<dbReference type="STRING" id="946122.A0A0C2SDT7"/>
<protein>
    <recommendedName>
        <fullName evidence="3">F-box domain-containing protein</fullName>
    </recommendedName>
</protein>
<dbReference type="Proteomes" id="UP000054549">
    <property type="component" value="Unassembled WGS sequence"/>
</dbReference>
<dbReference type="EMBL" id="KN818287">
    <property type="protein sequence ID" value="KIL61215.1"/>
    <property type="molecule type" value="Genomic_DNA"/>
</dbReference>
<dbReference type="OrthoDB" id="3139566at2759"/>